<keyword evidence="4" id="KW-1185">Reference proteome</keyword>
<evidence type="ECO:0000259" key="2">
    <source>
        <dbReference type="SMART" id="SM01000"/>
    </source>
</evidence>
<dbReference type="InterPro" id="IPR015310">
    <property type="entry name" value="AHSA1-like_N"/>
</dbReference>
<dbReference type="Proteomes" id="UP001642487">
    <property type="component" value="Chromosome 8"/>
</dbReference>
<feature type="domain" description="Activator of Hsp90 ATPase AHSA1-like N-terminal" evidence="2">
    <location>
        <begin position="248"/>
        <end position="384"/>
    </location>
</feature>
<proteinExistence type="inferred from homology"/>
<evidence type="ECO:0000313" key="3">
    <source>
        <dbReference type="EMBL" id="CAK9327887.1"/>
    </source>
</evidence>
<gene>
    <name evidence="3" type="ORF">CITCOLO1_LOCUS20281</name>
</gene>
<dbReference type="InterPro" id="IPR036338">
    <property type="entry name" value="Aha1"/>
</dbReference>
<name>A0ABP0Z526_9ROSI</name>
<evidence type="ECO:0000256" key="1">
    <source>
        <dbReference type="ARBA" id="ARBA00006817"/>
    </source>
</evidence>
<accession>A0ABP0Z526</accession>
<dbReference type="SMART" id="SM01000">
    <property type="entry name" value="Aha1_N"/>
    <property type="match status" value="1"/>
</dbReference>
<sequence>MPTLEKPESPIVYTIELEFVEEFYPFSDDEDAYPLPCLEQVCEVKYEPELHLKEPQLKESESLFSAKFSTWAIPKAQTHYADPPAERTKAKRTFENSLVESRARRPFFSCGKRYLYNNRTKNLASSFPCNSNSSGSFVRHRRRKRERDVIADPPFVLAFKFIRIRYRNLGDWEDWKKLFFIGFAMENGAVSSETQQGASYTYWVRDARQDAAPLPVPRKLSADDILASQASQPPTLGSVWNRAGTWEEKNLNKWASDRMKELLMSVASLEFSSGKAEIADVSKCVGDAFLVTVRNKKRVGYTYEFTLKIKGEWTIRQEKKMVKGHIDVPEFSFGELDDLQMDVRLSEEKDLLAEDKLQICQDLKRFLQPVREKLVQFEQELKER</sequence>
<dbReference type="SUPFAM" id="SSF103111">
    <property type="entry name" value="Activator of Hsp90 ATPase, Aha1"/>
    <property type="match status" value="1"/>
</dbReference>
<dbReference type="PANTHER" id="PTHR13009">
    <property type="entry name" value="HEAT SHOCK PROTEIN 90 HSP90 CO-CHAPERONE AHA-1"/>
    <property type="match status" value="1"/>
</dbReference>
<reference evidence="3 4" key="1">
    <citation type="submission" date="2024-03" db="EMBL/GenBank/DDBJ databases">
        <authorList>
            <person name="Gkanogiannis A."/>
            <person name="Becerra Lopez-Lavalle L."/>
        </authorList>
    </citation>
    <scope>NUCLEOTIDE SEQUENCE [LARGE SCALE GENOMIC DNA]</scope>
</reference>
<protein>
    <recommendedName>
        <fullName evidence="2">Activator of Hsp90 ATPase AHSA1-like N-terminal domain-containing protein</fullName>
    </recommendedName>
</protein>
<dbReference type="EMBL" id="OZ021742">
    <property type="protein sequence ID" value="CAK9327887.1"/>
    <property type="molecule type" value="Genomic_DNA"/>
</dbReference>
<dbReference type="Pfam" id="PF09229">
    <property type="entry name" value="Aha1_N"/>
    <property type="match status" value="1"/>
</dbReference>
<dbReference type="PANTHER" id="PTHR13009:SF22">
    <property type="entry name" value="LD43819P"/>
    <property type="match status" value="1"/>
</dbReference>
<organism evidence="3 4">
    <name type="scientific">Citrullus colocynthis</name>
    <name type="common">colocynth</name>
    <dbReference type="NCBI Taxonomy" id="252529"/>
    <lineage>
        <taxon>Eukaryota</taxon>
        <taxon>Viridiplantae</taxon>
        <taxon>Streptophyta</taxon>
        <taxon>Embryophyta</taxon>
        <taxon>Tracheophyta</taxon>
        <taxon>Spermatophyta</taxon>
        <taxon>Magnoliopsida</taxon>
        <taxon>eudicotyledons</taxon>
        <taxon>Gunneridae</taxon>
        <taxon>Pentapetalae</taxon>
        <taxon>rosids</taxon>
        <taxon>fabids</taxon>
        <taxon>Cucurbitales</taxon>
        <taxon>Cucurbitaceae</taxon>
        <taxon>Benincaseae</taxon>
        <taxon>Citrullus</taxon>
    </lineage>
</organism>
<evidence type="ECO:0000313" key="4">
    <source>
        <dbReference type="Proteomes" id="UP001642487"/>
    </source>
</evidence>
<comment type="similarity">
    <text evidence="1">Belongs to the AHA1 family.</text>
</comment>
<dbReference type="Gene3D" id="3.15.10.20">
    <property type="entry name" value="Activator of Hsp90 ATPase Aha1, N-terminal domain"/>
    <property type="match status" value="1"/>
</dbReference>